<evidence type="ECO:0000313" key="3">
    <source>
        <dbReference type="Proteomes" id="UP000759103"/>
    </source>
</evidence>
<comment type="caution">
    <text evidence="2">The sequence shown here is derived from an EMBL/GenBank/DDBJ whole genome shotgun (WGS) entry which is preliminary data.</text>
</comment>
<reference evidence="2 3" key="1">
    <citation type="submission" date="2021-07" db="EMBL/GenBank/DDBJ databases">
        <title>Sphingomonas sp.</title>
        <authorList>
            <person name="Feng G."/>
            <person name="Li J."/>
            <person name="Pan M."/>
        </authorList>
    </citation>
    <scope>NUCLEOTIDE SEQUENCE [LARGE SCALE GENOMIC DNA]</scope>
    <source>
        <strain evidence="2 3">RRHST34</strain>
    </source>
</reference>
<dbReference type="RefSeq" id="WP_219747862.1">
    <property type="nucleotide sequence ID" value="NZ_JAHXZN010000001.1"/>
</dbReference>
<evidence type="ECO:0000313" key="2">
    <source>
        <dbReference type="EMBL" id="MBW6530512.1"/>
    </source>
</evidence>
<keyword evidence="3" id="KW-1185">Reference proteome</keyword>
<gene>
    <name evidence="2" type="ORF">KZ820_07165</name>
</gene>
<dbReference type="Proteomes" id="UP000759103">
    <property type="component" value="Unassembled WGS sequence"/>
</dbReference>
<accession>A0ABS7BLM7</accession>
<evidence type="ECO:0000256" key="1">
    <source>
        <dbReference type="SAM" id="MobiDB-lite"/>
    </source>
</evidence>
<dbReference type="EMBL" id="JAHXZN010000001">
    <property type="protein sequence ID" value="MBW6530512.1"/>
    <property type="molecule type" value="Genomic_DNA"/>
</dbReference>
<name>A0ABS7BLM7_9SPHN</name>
<sequence length="144" mass="15487">MQAKFKVEAVLKDEDPSVDGIRTLAVERSPAFSLVLAPDMRRRGGGGAICSVRDDRRLTDCRLHDLAPSSEGMTRVYHDALSRIRIAKAPFAGVRGRLISVAVTFDTIVDRAPEGREAVCNPPFCTSEGGVPPPPPPPPSTVPK</sequence>
<feature type="region of interest" description="Disordered" evidence="1">
    <location>
        <begin position="121"/>
        <end position="144"/>
    </location>
</feature>
<proteinExistence type="predicted"/>
<organism evidence="2 3">
    <name type="scientific">Sphingomonas citri</name>
    <dbReference type="NCBI Taxonomy" id="2862499"/>
    <lineage>
        <taxon>Bacteria</taxon>
        <taxon>Pseudomonadati</taxon>
        <taxon>Pseudomonadota</taxon>
        <taxon>Alphaproteobacteria</taxon>
        <taxon>Sphingomonadales</taxon>
        <taxon>Sphingomonadaceae</taxon>
        <taxon>Sphingomonas</taxon>
    </lineage>
</organism>
<protein>
    <submittedName>
        <fullName evidence="2">Uncharacterized protein</fullName>
    </submittedName>
</protein>
<feature type="compositionally biased region" description="Pro residues" evidence="1">
    <location>
        <begin position="131"/>
        <end position="144"/>
    </location>
</feature>